<reference evidence="3 4" key="1">
    <citation type="submission" date="2018-01" db="EMBL/GenBank/DDBJ databases">
        <title>Genome characterization of the sugarcane-associated fungus Trichoderma ghanense CCMA-1212 and their application in lignocelulose bioconversion.</title>
        <authorList>
            <person name="Steindorff A.S."/>
            <person name="Mendes T.D."/>
            <person name="Vilela E.S.D."/>
            <person name="Rodrigues D.S."/>
            <person name="Formighieri E.F."/>
            <person name="Melo I.S."/>
            <person name="Favaro L.C.L."/>
        </authorList>
    </citation>
    <scope>NUCLEOTIDE SEQUENCE [LARGE SCALE GENOMIC DNA]</scope>
    <source>
        <strain evidence="3 4">CCMA-1212</strain>
    </source>
</reference>
<accession>A0ABY2HJB6</accession>
<evidence type="ECO:0000313" key="4">
    <source>
        <dbReference type="Proteomes" id="UP001642720"/>
    </source>
</evidence>
<feature type="region of interest" description="Disordered" evidence="2">
    <location>
        <begin position="147"/>
        <end position="179"/>
    </location>
</feature>
<proteinExistence type="predicted"/>
<protein>
    <submittedName>
        <fullName evidence="3">Uncharacterized protein</fullName>
    </submittedName>
</protein>
<feature type="coiled-coil region" evidence="1">
    <location>
        <begin position="208"/>
        <end position="235"/>
    </location>
</feature>
<feature type="compositionally biased region" description="Low complexity" evidence="2">
    <location>
        <begin position="149"/>
        <end position="168"/>
    </location>
</feature>
<dbReference type="Proteomes" id="UP001642720">
    <property type="component" value="Unassembled WGS sequence"/>
</dbReference>
<dbReference type="GeneID" id="300572852"/>
<comment type="caution">
    <text evidence="3">The sequence shown here is derived from an EMBL/GenBank/DDBJ whole genome shotgun (WGS) entry which is preliminary data.</text>
</comment>
<keyword evidence="4" id="KW-1185">Reference proteome</keyword>
<name>A0ABY2HJB6_9HYPO</name>
<sequence>MPKDFISVVQDLEDLLCHHITASTPSAFVDELVDILKAVLSINRNSHWSIQSFLYDLREEYYRLRPKTDLTSEPPQPSRPPNDIWPRLNRSVVEPLSTMPMTHDIGPDMASFAIRYADQVYNVLRLQAKMPYKPFIEVLTENGFVKGLSSSSSSSSSSPTTTTTTITTDARSAENDPDDAVMHDCAPIDASSGSEHAHEYDASLLSRLAFLEDRVVILERREEQLDGQLDRATQAMGALRSTNLDLARKVSEVQQRNHDLRRTYAV</sequence>
<organism evidence="3 4">
    <name type="scientific">Trichoderma ghanense</name>
    <dbReference type="NCBI Taxonomy" id="65468"/>
    <lineage>
        <taxon>Eukaryota</taxon>
        <taxon>Fungi</taxon>
        <taxon>Dikarya</taxon>
        <taxon>Ascomycota</taxon>
        <taxon>Pezizomycotina</taxon>
        <taxon>Sordariomycetes</taxon>
        <taxon>Hypocreomycetidae</taxon>
        <taxon>Hypocreales</taxon>
        <taxon>Hypocreaceae</taxon>
        <taxon>Trichoderma</taxon>
    </lineage>
</organism>
<evidence type="ECO:0000256" key="2">
    <source>
        <dbReference type="SAM" id="MobiDB-lite"/>
    </source>
</evidence>
<keyword evidence="1" id="KW-0175">Coiled coil</keyword>
<evidence type="ECO:0000256" key="1">
    <source>
        <dbReference type="SAM" id="Coils"/>
    </source>
</evidence>
<dbReference type="RefSeq" id="XP_073563566.1">
    <property type="nucleotide sequence ID" value="XM_073698402.1"/>
</dbReference>
<gene>
    <name evidence="3" type="ORF">CCMA1212_000961</name>
</gene>
<evidence type="ECO:0000313" key="3">
    <source>
        <dbReference type="EMBL" id="TFB07365.1"/>
    </source>
</evidence>
<dbReference type="EMBL" id="PPTA01000001">
    <property type="protein sequence ID" value="TFB07365.1"/>
    <property type="molecule type" value="Genomic_DNA"/>
</dbReference>